<dbReference type="AlphaFoldDB" id="A0AAV0VKB9"/>
<evidence type="ECO:0000313" key="2">
    <source>
        <dbReference type="Proteomes" id="UP001160148"/>
    </source>
</evidence>
<keyword evidence="2" id="KW-1185">Reference proteome</keyword>
<accession>A0AAV0VKB9</accession>
<comment type="caution">
    <text evidence="1">The sequence shown here is derived from an EMBL/GenBank/DDBJ whole genome shotgun (WGS) entry which is preliminary data.</text>
</comment>
<evidence type="ECO:0000313" key="1">
    <source>
        <dbReference type="EMBL" id="CAI6344613.1"/>
    </source>
</evidence>
<name>A0AAV0VKB9_9HEMI</name>
<organism evidence="1 2">
    <name type="scientific">Macrosiphum euphorbiae</name>
    <name type="common">potato aphid</name>
    <dbReference type="NCBI Taxonomy" id="13131"/>
    <lineage>
        <taxon>Eukaryota</taxon>
        <taxon>Metazoa</taxon>
        <taxon>Ecdysozoa</taxon>
        <taxon>Arthropoda</taxon>
        <taxon>Hexapoda</taxon>
        <taxon>Insecta</taxon>
        <taxon>Pterygota</taxon>
        <taxon>Neoptera</taxon>
        <taxon>Paraneoptera</taxon>
        <taxon>Hemiptera</taxon>
        <taxon>Sternorrhyncha</taxon>
        <taxon>Aphidomorpha</taxon>
        <taxon>Aphidoidea</taxon>
        <taxon>Aphididae</taxon>
        <taxon>Macrosiphini</taxon>
        <taxon>Macrosiphum</taxon>
    </lineage>
</organism>
<protein>
    <submittedName>
        <fullName evidence="1">Uncharacterized protein</fullName>
    </submittedName>
</protein>
<sequence length="82" mass="9368">MISLTIVDHFEEYFVFGVPARDRRLPRSPLVILNQHIIVLIGLHKTNNLRGVLIASSSILENINLTFTLLLLDSKSCKRVQR</sequence>
<reference evidence="1 2" key="1">
    <citation type="submission" date="2023-01" db="EMBL/GenBank/DDBJ databases">
        <authorList>
            <person name="Whitehead M."/>
        </authorList>
    </citation>
    <scope>NUCLEOTIDE SEQUENCE [LARGE SCALE GENOMIC DNA]</scope>
</reference>
<dbReference type="EMBL" id="CARXXK010000001">
    <property type="protein sequence ID" value="CAI6344613.1"/>
    <property type="molecule type" value="Genomic_DNA"/>
</dbReference>
<dbReference type="Proteomes" id="UP001160148">
    <property type="component" value="Unassembled WGS sequence"/>
</dbReference>
<gene>
    <name evidence="1" type="ORF">MEUPH1_LOCUS1729</name>
</gene>
<proteinExistence type="predicted"/>